<dbReference type="PANTHER" id="PTHR43163">
    <property type="entry name" value="DIPEPTIDE TRANSPORT SYSTEM PERMEASE PROTEIN DPPB-RELATED"/>
    <property type="match status" value="1"/>
</dbReference>
<dbReference type="PROSITE" id="PS50928">
    <property type="entry name" value="ABC_TM1"/>
    <property type="match status" value="1"/>
</dbReference>
<keyword evidence="3" id="KW-1003">Cell membrane</keyword>
<keyword evidence="6 7" id="KW-0472">Membrane</keyword>
<keyword evidence="10" id="KW-1185">Reference proteome</keyword>
<dbReference type="EMBL" id="QNRH01000002">
    <property type="protein sequence ID" value="RBO97281.1"/>
    <property type="molecule type" value="Genomic_DNA"/>
</dbReference>
<keyword evidence="5 7" id="KW-1133">Transmembrane helix</keyword>
<dbReference type="Gene3D" id="1.10.3720.10">
    <property type="entry name" value="MetI-like"/>
    <property type="match status" value="1"/>
</dbReference>
<dbReference type="InterPro" id="IPR000515">
    <property type="entry name" value="MetI-like"/>
</dbReference>
<evidence type="ECO:0000256" key="5">
    <source>
        <dbReference type="ARBA" id="ARBA00022989"/>
    </source>
</evidence>
<evidence type="ECO:0000256" key="4">
    <source>
        <dbReference type="ARBA" id="ARBA00022692"/>
    </source>
</evidence>
<sequence>MNFTVWLIKRLAQAAVVLLIMSVIVFLGLHMIGNPADILLAPDATQVDRAELIERLGLDLPVWQQYWLFLKSALQGDLGNSFVYNTPAVTLILQRLPATLELAVLAMIFAVFIGIPLGLFAGLKPENPFAKLITTGSILGFSLPTFWVGLLLIMTFSVSLGLLPASGRGTTVRLFGVEWSFLTLDGLRHMLLPAINLAMFKVSLVVRLTNAGVREVKSLDYVRFARAKGLSPLRVVRRHILRNVMIPLVTVLGIEFGSTVAFAVVTESIFSWPGAGKLILDSINALDRPVVVAYLMVVVTLFVTINLIVDILYRVLDPRVRTEAAA</sequence>
<dbReference type="Proteomes" id="UP000252893">
    <property type="component" value="Unassembled WGS sequence"/>
</dbReference>
<feature type="domain" description="ABC transmembrane type-1" evidence="8">
    <location>
        <begin position="96"/>
        <end position="313"/>
    </location>
</feature>
<feature type="transmembrane region" description="Helical" evidence="7">
    <location>
        <begin position="244"/>
        <end position="270"/>
    </location>
</feature>
<comment type="caution">
    <text evidence="9">The sequence shown here is derived from an EMBL/GenBank/DDBJ whole genome shotgun (WGS) entry which is preliminary data.</text>
</comment>
<dbReference type="AlphaFoldDB" id="A0A366E4I3"/>
<dbReference type="InterPro" id="IPR045621">
    <property type="entry name" value="BPD_transp_1_N"/>
</dbReference>
<evidence type="ECO:0000313" key="10">
    <source>
        <dbReference type="Proteomes" id="UP000252893"/>
    </source>
</evidence>
<dbReference type="InterPro" id="IPR035906">
    <property type="entry name" value="MetI-like_sf"/>
</dbReference>
<evidence type="ECO:0000256" key="7">
    <source>
        <dbReference type="RuleBase" id="RU363032"/>
    </source>
</evidence>
<feature type="transmembrane region" description="Helical" evidence="7">
    <location>
        <begin position="290"/>
        <end position="313"/>
    </location>
</feature>
<keyword evidence="2 7" id="KW-0813">Transport</keyword>
<keyword evidence="4 7" id="KW-0812">Transmembrane</keyword>
<feature type="transmembrane region" description="Helical" evidence="7">
    <location>
        <begin position="102"/>
        <end position="123"/>
    </location>
</feature>
<evidence type="ECO:0000256" key="1">
    <source>
        <dbReference type="ARBA" id="ARBA00004651"/>
    </source>
</evidence>
<evidence type="ECO:0000256" key="3">
    <source>
        <dbReference type="ARBA" id="ARBA00022475"/>
    </source>
</evidence>
<evidence type="ECO:0000256" key="6">
    <source>
        <dbReference type="ARBA" id="ARBA00023136"/>
    </source>
</evidence>
<proteinExistence type="inferred from homology"/>
<dbReference type="PANTHER" id="PTHR43163:SF2">
    <property type="entry name" value="ABC TRANSPORTER PERMEASE PROTEIN"/>
    <property type="match status" value="1"/>
</dbReference>
<dbReference type="CDD" id="cd06261">
    <property type="entry name" value="TM_PBP2"/>
    <property type="match status" value="1"/>
</dbReference>
<dbReference type="GO" id="GO:0055085">
    <property type="term" value="P:transmembrane transport"/>
    <property type="evidence" value="ECO:0007669"/>
    <property type="project" value="InterPro"/>
</dbReference>
<comment type="subcellular location">
    <subcellularLocation>
        <location evidence="1 7">Cell membrane</location>
        <topology evidence="1 7">Multi-pass membrane protein</topology>
    </subcellularLocation>
</comment>
<feature type="transmembrane region" description="Helical" evidence="7">
    <location>
        <begin position="143"/>
        <end position="163"/>
    </location>
</feature>
<dbReference type="Pfam" id="PF00528">
    <property type="entry name" value="BPD_transp_1"/>
    <property type="match status" value="1"/>
</dbReference>
<organism evidence="9 10">
    <name type="scientific">Pseudochrobactrum asaccharolyticum</name>
    <dbReference type="NCBI Taxonomy" id="354351"/>
    <lineage>
        <taxon>Bacteria</taxon>
        <taxon>Pseudomonadati</taxon>
        <taxon>Pseudomonadota</taxon>
        <taxon>Alphaproteobacteria</taxon>
        <taxon>Hyphomicrobiales</taxon>
        <taxon>Brucellaceae</taxon>
        <taxon>Pseudochrobactrum</taxon>
    </lineage>
</organism>
<accession>A0A366E4I3</accession>
<name>A0A366E4I3_9HYPH</name>
<comment type="similarity">
    <text evidence="7">Belongs to the binding-protein-dependent transport system permease family.</text>
</comment>
<dbReference type="GO" id="GO:0005886">
    <property type="term" value="C:plasma membrane"/>
    <property type="evidence" value="ECO:0007669"/>
    <property type="project" value="UniProtKB-SubCell"/>
</dbReference>
<gene>
    <name evidence="9" type="ORF">DFR47_10262</name>
</gene>
<dbReference type="SUPFAM" id="SSF161098">
    <property type="entry name" value="MetI-like"/>
    <property type="match status" value="1"/>
</dbReference>
<reference evidence="9 10" key="1">
    <citation type="submission" date="2018-06" db="EMBL/GenBank/DDBJ databases">
        <title>Genomic Encyclopedia of Type Strains, Phase IV (KMG-IV): sequencing the most valuable type-strain genomes for metagenomic binning, comparative biology and taxonomic classification.</title>
        <authorList>
            <person name="Goeker M."/>
        </authorList>
    </citation>
    <scope>NUCLEOTIDE SEQUENCE [LARGE SCALE GENOMIC DNA]</scope>
    <source>
        <strain evidence="9 10">DSM 25619</strain>
    </source>
</reference>
<protein>
    <submittedName>
        <fullName evidence="9">Peptide/nickel transport system permease protein</fullName>
    </submittedName>
</protein>
<feature type="transmembrane region" description="Helical" evidence="7">
    <location>
        <begin position="12"/>
        <end position="32"/>
    </location>
</feature>
<dbReference type="RefSeq" id="WP_113943317.1">
    <property type="nucleotide sequence ID" value="NZ_JBHEEG010000012.1"/>
</dbReference>
<evidence type="ECO:0000256" key="2">
    <source>
        <dbReference type="ARBA" id="ARBA00022448"/>
    </source>
</evidence>
<dbReference type="Pfam" id="PF19300">
    <property type="entry name" value="BPD_transp_1_N"/>
    <property type="match status" value="1"/>
</dbReference>
<evidence type="ECO:0000259" key="8">
    <source>
        <dbReference type="PROSITE" id="PS50928"/>
    </source>
</evidence>
<dbReference type="OrthoDB" id="9807402at2"/>
<evidence type="ECO:0000313" key="9">
    <source>
        <dbReference type="EMBL" id="RBO97281.1"/>
    </source>
</evidence>